<keyword evidence="3" id="KW-1185">Reference proteome</keyword>
<name>A0A5B9QVC0_9BACT</name>
<accession>A0A5B9QVC0</accession>
<protein>
    <submittedName>
        <fullName evidence="2">Uncharacterized protein</fullName>
    </submittedName>
</protein>
<evidence type="ECO:0000313" key="3">
    <source>
        <dbReference type="Proteomes" id="UP000323917"/>
    </source>
</evidence>
<dbReference type="AlphaFoldDB" id="A0A5B9QVC0"/>
<evidence type="ECO:0000256" key="1">
    <source>
        <dbReference type="SAM" id="MobiDB-lite"/>
    </source>
</evidence>
<dbReference type="Proteomes" id="UP000323917">
    <property type="component" value="Chromosome"/>
</dbReference>
<feature type="compositionally biased region" description="Basic and acidic residues" evidence="1">
    <location>
        <begin position="187"/>
        <end position="198"/>
    </location>
</feature>
<feature type="region of interest" description="Disordered" evidence="1">
    <location>
        <begin position="168"/>
        <end position="211"/>
    </location>
</feature>
<dbReference type="EMBL" id="CP042913">
    <property type="protein sequence ID" value="QEG37951.1"/>
    <property type="molecule type" value="Genomic_DNA"/>
</dbReference>
<proteinExistence type="predicted"/>
<organism evidence="2 3">
    <name type="scientific">Bythopirellula goksoeyrii</name>
    <dbReference type="NCBI Taxonomy" id="1400387"/>
    <lineage>
        <taxon>Bacteria</taxon>
        <taxon>Pseudomonadati</taxon>
        <taxon>Planctomycetota</taxon>
        <taxon>Planctomycetia</taxon>
        <taxon>Pirellulales</taxon>
        <taxon>Lacipirellulaceae</taxon>
        <taxon>Bythopirellula</taxon>
    </lineage>
</organism>
<reference evidence="2 3" key="1">
    <citation type="submission" date="2019-08" db="EMBL/GenBank/DDBJ databases">
        <title>Deep-cultivation of Planctomycetes and their phenomic and genomic characterization uncovers novel biology.</title>
        <authorList>
            <person name="Wiegand S."/>
            <person name="Jogler M."/>
            <person name="Boedeker C."/>
            <person name="Pinto D."/>
            <person name="Vollmers J."/>
            <person name="Rivas-Marin E."/>
            <person name="Kohn T."/>
            <person name="Peeters S.H."/>
            <person name="Heuer A."/>
            <person name="Rast P."/>
            <person name="Oberbeckmann S."/>
            <person name="Bunk B."/>
            <person name="Jeske O."/>
            <person name="Meyerdierks A."/>
            <person name="Storesund J.E."/>
            <person name="Kallscheuer N."/>
            <person name="Luecker S."/>
            <person name="Lage O.M."/>
            <person name="Pohl T."/>
            <person name="Merkel B.J."/>
            <person name="Hornburger P."/>
            <person name="Mueller R.-W."/>
            <person name="Bruemmer F."/>
            <person name="Labrenz M."/>
            <person name="Spormann A.M."/>
            <person name="Op den Camp H."/>
            <person name="Overmann J."/>
            <person name="Amann R."/>
            <person name="Jetten M.S.M."/>
            <person name="Mascher T."/>
            <person name="Medema M.H."/>
            <person name="Devos D.P."/>
            <person name="Kaster A.-K."/>
            <person name="Ovreas L."/>
            <person name="Rohde M."/>
            <person name="Galperin M.Y."/>
            <person name="Jogler C."/>
        </authorList>
    </citation>
    <scope>NUCLEOTIDE SEQUENCE [LARGE SCALE GENOMIC DNA]</scope>
    <source>
        <strain evidence="2 3">Pr1d</strain>
    </source>
</reference>
<evidence type="ECO:0000313" key="2">
    <source>
        <dbReference type="EMBL" id="QEG37951.1"/>
    </source>
</evidence>
<sequence>MRWERRKSRWPLMAGLICLVALAISTPYIWQHPVLNVHELMARQQESHLLQYTPAAQELQELPARVPLNMDMLRDFCGTVQGIVDSLPDVEGEAIAAPTSNVEPSADQANLTNLSEPSPPLFKRTYNPPLIVEPLAPIVRVENESDRLAMLMPRRPKGEHLSEVLIQTASVPAREKPVPVSEQSNTEAEKSESQKAEPNKSPSVEVKAEPTCPLIRPRPEQLIERLKALSAASTTAEWSTQVLEYILPLTDEIGTTVDEAREKLAQLRTLTTEGKDGSRDVRDPGLQQLWLQAAEGLERRLGIWELLLADEPPTVDAHEYEASGTLMPLLGDIASLLAGTSNGEAWRDYLLLDQIALATSEGVGVDRHARLTLAQEVLSRLADSRLTEQQQEFIAREPLASLGRELRPWATGPVELNTLLALLERYEAQGGHRYAAAIAQLEQRMRWSNNQQLQSLAEEMHEQYRGTNMRIAISKELMNRMIPEQHIRTAPVRESIAGKRVKGRSRTSTDVEVELLPNEDAWQFELQADGRVYSRTRSETWPVRVHNAARYEYEADKVITIAPEGLKVARAKSTARGRNEFLGADSQFDRVPILGAMFRDLGKNQNQKNRHQAMSQVKAKVAYQARSRMDKEADPKLTELEQRFQDRVLAPFGNLALAAETVDMHTTAKRAVMQLRLANLDQLAAHTPRPSAPADSVLSMQLHETALNNALAGLELEGRRMTLHEVHALLAEKMGYENAQPPEDLPARAIVEFAPYDAVHVSFAEDRLELVMNIRELAHGRDKIPNFEVHTFHRPVVDGLTVKLVQDETLQFAGRNLRTGHRVVLHSVMGKLFSRADEIAVLKRLQSDKRLTGLMVTQLVIDDGWLGLALGPAAAQRTAWRTPTYQVEEESVR</sequence>
<dbReference type="KEGG" id="bgok:Pr1d_52990"/>
<gene>
    <name evidence="2" type="ORF">Pr1d_52990</name>
</gene>